<name>A0A699KM59_TANCI</name>
<feature type="region of interest" description="Disordered" evidence="1">
    <location>
        <begin position="1"/>
        <end position="45"/>
    </location>
</feature>
<gene>
    <name evidence="2" type="ORF">Tci_673960</name>
</gene>
<reference evidence="2" key="1">
    <citation type="journal article" date="2019" name="Sci. Rep.">
        <title>Draft genome of Tanacetum cinerariifolium, the natural source of mosquito coil.</title>
        <authorList>
            <person name="Yamashiro T."/>
            <person name="Shiraishi A."/>
            <person name="Satake H."/>
            <person name="Nakayama K."/>
        </authorList>
    </citation>
    <scope>NUCLEOTIDE SEQUENCE</scope>
</reference>
<feature type="compositionally biased region" description="Basic and acidic residues" evidence="1">
    <location>
        <begin position="27"/>
        <end position="37"/>
    </location>
</feature>
<comment type="caution">
    <text evidence="2">The sequence shown here is derived from an EMBL/GenBank/DDBJ whole genome shotgun (WGS) entry which is preliminary data.</text>
</comment>
<dbReference type="AlphaFoldDB" id="A0A699KM59"/>
<accession>A0A699KM59</accession>
<evidence type="ECO:0000313" key="2">
    <source>
        <dbReference type="EMBL" id="GFB01989.1"/>
    </source>
</evidence>
<feature type="non-terminal residue" evidence="2">
    <location>
        <position position="1"/>
    </location>
</feature>
<proteinExistence type="predicted"/>
<feature type="compositionally biased region" description="Basic and acidic residues" evidence="1">
    <location>
        <begin position="7"/>
        <end position="18"/>
    </location>
</feature>
<protein>
    <submittedName>
        <fullName evidence="2">Uncharacterized protein</fullName>
    </submittedName>
</protein>
<organism evidence="2">
    <name type="scientific">Tanacetum cinerariifolium</name>
    <name type="common">Dalmatian daisy</name>
    <name type="synonym">Chrysanthemum cinerariifolium</name>
    <dbReference type="NCBI Taxonomy" id="118510"/>
    <lineage>
        <taxon>Eukaryota</taxon>
        <taxon>Viridiplantae</taxon>
        <taxon>Streptophyta</taxon>
        <taxon>Embryophyta</taxon>
        <taxon>Tracheophyta</taxon>
        <taxon>Spermatophyta</taxon>
        <taxon>Magnoliopsida</taxon>
        <taxon>eudicotyledons</taxon>
        <taxon>Gunneridae</taxon>
        <taxon>Pentapetalae</taxon>
        <taxon>asterids</taxon>
        <taxon>campanulids</taxon>
        <taxon>Asterales</taxon>
        <taxon>Asteraceae</taxon>
        <taxon>Asteroideae</taxon>
        <taxon>Anthemideae</taxon>
        <taxon>Anthemidinae</taxon>
        <taxon>Tanacetum</taxon>
    </lineage>
</organism>
<sequence length="109" mass="11817">TQASKIDTGKAVDDDLVVKESSGTESKVQDDNSRSENDTDVDDADIKPIYNEELMAETTSLLANNADLKAQIHEKVFAIAALKNDLRKLAGNSVDTKFAKTSVLGIPFF</sequence>
<evidence type="ECO:0000256" key="1">
    <source>
        <dbReference type="SAM" id="MobiDB-lite"/>
    </source>
</evidence>
<dbReference type="EMBL" id="BKCJ010534884">
    <property type="protein sequence ID" value="GFB01989.1"/>
    <property type="molecule type" value="Genomic_DNA"/>
</dbReference>